<name>A0A914E1T5_9BILA</name>
<accession>A0A914E1T5</accession>
<evidence type="ECO:0000256" key="2">
    <source>
        <dbReference type="ARBA" id="ARBA00009170"/>
    </source>
</evidence>
<keyword evidence="12" id="KW-1185">Reference proteome</keyword>
<keyword evidence="5" id="KW-0653">Protein transport</keyword>
<evidence type="ECO:0000256" key="1">
    <source>
        <dbReference type="ARBA" id="ARBA00004294"/>
    </source>
</evidence>
<dbReference type="GO" id="GO:0007005">
    <property type="term" value="P:mitochondrion organization"/>
    <property type="evidence" value="ECO:0007669"/>
    <property type="project" value="TreeGrafter"/>
</dbReference>
<keyword evidence="7 9" id="KW-0472">Membrane</keyword>
<evidence type="ECO:0000256" key="7">
    <source>
        <dbReference type="ARBA" id="ARBA00023136"/>
    </source>
</evidence>
<evidence type="ECO:0000259" key="11">
    <source>
        <dbReference type="Pfam" id="PF17171"/>
    </source>
</evidence>
<dbReference type="GO" id="GO:0001401">
    <property type="term" value="C:SAM complex"/>
    <property type="evidence" value="ECO:0007669"/>
    <property type="project" value="InterPro"/>
</dbReference>
<dbReference type="Proteomes" id="UP000887540">
    <property type="component" value="Unplaced"/>
</dbReference>
<evidence type="ECO:0000313" key="12">
    <source>
        <dbReference type="Proteomes" id="UP000887540"/>
    </source>
</evidence>
<comment type="subcellular location">
    <subcellularLocation>
        <location evidence="1">Mitochondrion outer membrane</location>
    </subcellularLocation>
</comment>
<protein>
    <submittedName>
        <fullName evidence="13">Metaxin</fullName>
    </submittedName>
</protein>
<dbReference type="AlphaFoldDB" id="A0A914E1T5"/>
<dbReference type="InterPro" id="IPR036282">
    <property type="entry name" value="Glutathione-S-Trfase_C_sf"/>
</dbReference>
<dbReference type="InterPro" id="IPR050931">
    <property type="entry name" value="Mito_Protein_Transport_Metaxin"/>
</dbReference>
<evidence type="ECO:0000256" key="8">
    <source>
        <dbReference type="SAM" id="Coils"/>
    </source>
</evidence>
<feature type="coiled-coil region" evidence="8">
    <location>
        <begin position="251"/>
        <end position="278"/>
    </location>
</feature>
<dbReference type="PANTHER" id="PTHR12289:SF41">
    <property type="entry name" value="FAILED AXON CONNECTIONS-RELATED"/>
    <property type="match status" value="1"/>
</dbReference>
<proteinExistence type="inferred from homology"/>
<dbReference type="CDD" id="cd03212">
    <property type="entry name" value="GST_C_Metaxin1_3"/>
    <property type="match status" value="1"/>
</dbReference>
<dbReference type="WBParaSite" id="ACRNAN_scaffold489.g19821.t1">
    <property type="protein sequence ID" value="ACRNAN_scaffold489.g19821.t1"/>
    <property type="gene ID" value="ACRNAN_scaffold489.g19821"/>
</dbReference>
<evidence type="ECO:0000256" key="5">
    <source>
        <dbReference type="ARBA" id="ARBA00022927"/>
    </source>
</evidence>
<dbReference type="Pfam" id="PF17171">
    <property type="entry name" value="GST_C_6"/>
    <property type="match status" value="1"/>
</dbReference>
<keyword evidence="3" id="KW-0813">Transport</keyword>
<dbReference type="GO" id="GO:0015031">
    <property type="term" value="P:protein transport"/>
    <property type="evidence" value="ECO:0007669"/>
    <property type="project" value="UniProtKB-KW"/>
</dbReference>
<organism evidence="12 13">
    <name type="scientific">Acrobeloides nanus</name>
    <dbReference type="NCBI Taxonomy" id="290746"/>
    <lineage>
        <taxon>Eukaryota</taxon>
        <taxon>Metazoa</taxon>
        <taxon>Ecdysozoa</taxon>
        <taxon>Nematoda</taxon>
        <taxon>Chromadorea</taxon>
        <taxon>Rhabditida</taxon>
        <taxon>Tylenchina</taxon>
        <taxon>Cephalobomorpha</taxon>
        <taxon>Cephaloboidea</taxon>
        <taxon>Cephalobidae</taxon>
        <taxon>Acrobeloides</taxon>
    </lineage>
</organism>
<keyword evidence="6" id="KW-0496">Mitochondrion</keyword>
<keyword evidence="9" id="KW-1133">Transmembrane helix</keyword>
<dbReference type="CDD" id="cd03078">
    <property type="entry name" value="GST_N_Metaxin1_like"/>
    <property type="match status" value="1"/>
</dbReference>
<evidence type="ECO:0000256" key="9">
    <source>
        <dbReference type="SAM" id="Phobius"/>
    </source>
</evidence>
<keyword evidence="9" id="KW-0812">Transmembrane</keyword>
<dbReference type="InterPro" id="IPR033468">
    <property type="entry name" value="Metaxin_GST"/>
</dbReference>
<dbReference type="InterPro" id="IPR019564">
    <property type="entry name" value="Sam37/metaxin_N"/>
</dbReference>
<keyword evidence="4" id="KW-1000">Mitochondrion outer membrane</keyword>
<sequence>MELFIWPSDFGLPSFDFECLQFMVASKLCAAPISFVPSRNPRISKSGTFPCFKNGNEQITDFEEFTEFLRNSKQDLVLDSDITESQRCEFDAYTSLLKQKLYPAMLHTFWLDQSNYGTVTNYWFSSHVMFPWNFYYIERWRRRAQTYVESIGRTETTIIRDAIQALNMLSSKLGDNKYFCGDKPCSLDALIFGYLAPLLKAPLPSDRLQLHLSSMPNLVRFVESIISIYLPLSEEQIRQQSTEKRLWSKRKMQAQKVAEELKLRNQQKHNEEEQEKDSSYRDALLFGAFAIVLSVVFAVHTGIISVVREEEPNVEIVP</sequence>
<evidence type="ECO:0000256" key="4">
    <source>
        <dbReference type="ARBA" id="ARBA00022787"/>
    </source>
</evidence>
<feature type="domain" description="Mitochondrial outer membrane transport complex Sam37/metaxin N-terminal" evidence="10">
    <location>
        <begin position="19"/>
        <end position="141"/>
    </location>
</feature>
<comment type="similarity">
    <text evidence="2">Belongs to the metaxin family.</text>
</comment>
<feature type="transmembrane region" description="Helical" evidence="9">
    <location>
        <begin position="283"/>
        <end position="307"/>
    </location>
</feature>
<dbReference type="PANTHER" id="PTHR12289">
    <property type="entry name" value="METAXIN RELATED"/>
    <property type="match status" value="1"/>
</dbReference>
<evidence type="ECO:0000256" key="3">
    <source>
        <dbReference type="ARBA" id="ARBA00022448"/>
    </source>
</evidence>
<dbReference type="SUPFAM" id="SSF47616">
    <property type="entry name" value="GST C-terminal domain-like"/>
    <property type="match status" value="1"/>
</dbReference>
<dbReference type="Pfam" id="PF10568">
    <property type="entry name" value="Tom37"/>
    <property type="match status" value="1"/>
</dbReference>
<feature type="domain" description="Metaxin glutathione S-transferase" evidence="11">
    <location>
        <begin position="162"/>
        <end position="225"/>
    </location>
</feature>
<evidence type="ECO:0000259" key="10">
    <source>
        <dbReference type="Pfam" id="PF10568"/>
    </source>
</evidence>
<evidence type="ECO:0000313" key="13">
    <source>
        <dbReference type="WBParaSite" id="ACRNAN_scaffold489.g19821.t1"/>
    </source>
</evidence>
<keyword evidence="8" id="KW-0175">Coiled coil</keyword>
<evidence type="ECO:0000256" key="6">
    <source>
        <dbReference type="ARBA" id="ARBA00023128"/>
    </source>
</evidence>
<reference evidence="13" key="1">
    <citation type="submission" date="2022-11" db="UniProtKB">
        <authorList>
            <consortium name="WormBaseParasite"/>
        </authorList>
    </citation>
    <scope>IDENTIFICATION</scope>
</reference>